<reference evidence="1 2" key="1">
    <citation type="submission" date="2023-01" db="EMBL/GenBank/DDBJ databases">
        <authorList>
            <person name="Whitehead M."/>
        </authorList>
    </citation>
    <scope>NUCLEOTIDE SEQUENCE [LARGE SCALE GENOMIC DNA]</scope>
</reference>
<protein>
    <submittedName>
        <fullName evidence="1">Uncharacterized protein</fullName>
    </submittedName>
</protein>
<dbReference type="AlphaFoldDB" id="A0AAV0WLM2"/>
<accession>A0AAV0WLM2</accession>
<dbReference type="Proteomes" id="UP001160148">
    <property type="component" value="Unassembled WGS sequence"/>
</dbReference>
<keyword evidence="2" id="KW-1185">Reference proteome</keyword>
<sequence length="98" mass="11222">MILHVQKYMLNIKCIHKLPNSFVHRNAYKVKTNCKLTNLQNTVNATKSFDAISQKKTKIKASYYERKLLLLEKIAAAEEKKAEALMSIAQSLASRQNL</sequence>
<organism evidence="1 2">
    <name type="scientific">Macrosiphum euphorbiae</name>
    <name type="common">potato aphid</name>
    <dbReference type="NCBI Taxonomy" id="13131"/>
    <lineage>
        <taxon>Eukaryota</taxon>
        <taxon>Metazoa</taxon>
        <taxon>Ecdysozoa</taxon>
        <taxon>Arthropoda</taxon>
        <taxon>Hexapoda</taxon>
        <taxon>Insecta</taxon>
        <taxon>Pterygota</taxon>
        <taxon>Neoptera</taxon>
        <taxon>Paraneoptera</taxon>
        <taxon>Hemiptera</taxon>
        <taxon>Sternorrhyncha</taxon>
        <taxon>Aphidomorpha</taxon>
        <taxon>Aphidoidea</taxon>
        <taxon>Aphididae</taxon>
        <taxon>Macrosiphini</taxon>
        <taxon>Macrosiphum</taxon>
    </lineage>
</organism>
<gene>
    <name evidence="1" type="ORF">MEUPH1_LOCUS12424</name>
</gene>
<evidence type="ECO:0000313" key="1">
    <source>
        <dbReference type="EMBL" id="CAI6356718.1"/>
    </source>
</evidence>
<dbReference type="EMBL" id="CARXXK010000002">
    <property type="protein sequence ID" value="CAI6356718.1"/>
    <property type="molecule type" value="Genomic_DNA"/>
</dbReference>
<proteinExistence type="predicted"/>
<name>A0AAV0WLM2_9HEMI</name>
<evidence type="ECO:0000313" key="2">
    <source>
        <dbReference type="Proteomes" id="UP001160148"/>
    </source>
</evidence>
<comment type="caution">
    <text evidence="1">The sequence shown here is derived from an EMBL/GenBank/DDBJ whole genome shotgun (WGS) entry which is preliminary data.</text>
</comment>